<evidence type="ECO:0000256" key="5">
    <source>
        <dbReference type="ARBA" id="ARBA00022692"/>
    </source>
</evidence>
<evidence type="ECO:0000313" key="15">
    <source>
        <dbReference type="EMBL" id="SLN36031.1"/>
    </source>
</evidence>
<dbReference type="EC" id="1.14.15.3" evidence="15"/>
<comment type="similarity">
    <text evidence="2">Belongs to the fatty acid desaturase type 1 family. AlkB subfamily.</text>
</comment>
<dbReference type="OrthoDB" id="4759734at2"/>
<dbReference type="Proteomes" id="UP000193963">
    <property type="component" value="Unassembled WGS sequence"/>
</dbReference>
<dbReference type="EMBL" id="FWFN01000003">
    <property type="protein sequence ID" value="SLN36031.1"/>
    <property type="molecule type" value="Genomic_DNA"/>
</dbReference>
<evidence type="ECO:0000313" key="16">
    <source>
        <dbReference type="Proteomes" id="UP000193963"/>
    </source>
</evidence>
<proteinExistence type="inferred from homology"/>
<dbReference type="GO" id="GO:0005886">
    <property type="term" value="C:plasma membrane"/>
    <property type="evidence" value="ECO:0007669"/>
    <property type="project" value="UniProtKB-SubCell"/>
</dbReference>
<dbReference type="InterPro" id="IPR005804">
    <property type="entry name" value="FA_desaturase_dom"/>
</dbReference>
<keyword evidence="16" id="KW-1185">Reference proteome</keyword>
<dbReference type="GO" id="GO:0046872">
    <property type="term" value="F:metal ion binding"/>
    <property type="evidence" value="ECO:0007669"/>
    <property type="project" value="UniProtKB-KW"/>
</dbReference>
<dbReference type="AlphaFoldDB" id="A0A1X6YZN5"/>
<feature type="region of interest" description="Disordered" evidence="12">
    <location>
        <begin position="342"/>
        <end position="361"/>
    </location>
</feature>
<dbReference type="PANTHER" id="PTHR38674">
    <property type="entry name" value="ALKANE 1-MONOOXYGENASE 1"/>
    <property type="match status" value="1"/>
</dbReference>
<evidence type="ECO:0000256" key="4">
    <source>
        <dbReference type="ARBA" id="ARBA00022519"/>
    </source>
</evidence>
<feature type="domain" description="Fatty acid desaturase" evidence="14">
    <location>
        <begin position="91"/>
        <end position="304"/>
    </location>
</feature>
<evidence type="ECO:0000256" key="10">
    <source>
        <dbReference type="ARBA" id="ARBA00023033"/>
    </source>
</evidence>
<protein>
    <submittedName>
        <fullName evidence="15">Alkane 1-monooxygenase 1</fullName>
        <ecNumber evidence="15">1.14.15.3</ecNumber>
    </submittedName>
</protein>
<dbReference type="GO" id="GO:0004497">
    <property type="term" value="F:monooxygenase activity"/>
    <property type="evidence" value="ECO:0007669"/>
    <property type="project" value="UniProtKB-KW"/>
</dbReference>
<organism evidence="15 16">
    <name type="scientific">Pseudooceanicola marinus</name>
    <dbReference type="NCBI Taxonomy" id="396013"/>
    <lineage>
        <taxon>Bacteria</taxon>
        <taxon>Pseudomonadati</taxon>
        <taxon>Pseudomonadota</taxon>
        <taxon>Alphaproteobacteria</taxon>
        <taxon>Rhodobacterales</taxon>
        <taxon>Paracoccaceae</taxon>
        <taxon>Pseudooceanicola</taxon>
    </lineage>
</organism>
<evidence type="ECO:0000256" key="11">
    <source>
        <dbReference type="ARBA" id="ARBA00023136"/>
    </source>
</evidence>
<dbReference type="PANTHER" id="PTHR38674:SF1">
    <property type="entry name" value="ALKANE 1-MONOOXYGENASE 1"/>
    <property type="match status" value="1"/>
</dbReference>
<evidence type="ECO:0000256" key="12">
    <source>
        <dbReference type="SAM" id="MobiDB-lite"/>
    </source>
</evidence>
<dbReference type="RefSeq" id="WP_085887422.1">
    <property type="nucleotide sequence ID" value="NZ_FWFN01000003.1"/>
</dbReference>
<keyword evidence="4" id="KW-0997">Cell inner membrane</keyword>
<sequence>MAAFLIATLCPLPLLVLAALVGGPWGWIALAWLTGLTALLDALLPKNWQNAPTDRAFDAGVGLSLTLGLAHLWLVLIALRVLGGPGGVEGWAEVGPAALAFAVYFGQVSHPNAHELIHRPKRGLRRLGRLVYSTMLFGHHASAHPKVHHVWVGSRRDPNTARRGEGFWRYLRRAWRGSFREGFRAETRDLRRAGRAWWHHPYIGYVAVALLCLLLACAFGGARGAAIYLGICILAQIQILLSDYVQHYGLERGERPDGRLEPVGMGHSWNTPHAATQAMMLNAPRHSDHHMHPGRIYPGLQLDRDAMPILPRSLPVMATVALVPRWWRHVMDPRVDALHRARSQAGSGMASARPSPPYDAI</sequence>
<keyword evidence="3" id="KW-1003">Cell membrane</keyword>
<dbReference type="InterPro" id="IPR033885">
    <property type="entry name" value="AlkB/XylM"/>
</dbReference>
<name>A0A1X6YZN5_9RHOB</name>
<reference evidence="15 16" key="1">
    <citation type="submission" date="2017-03" db="EMBL/GenBank/DDBJ databases">
        <authorList>
            <person name="Afonso C.L."/>
            <person name="Miller P.J."/>
            <person name="Scott M.A."/>
            <person name="Spackman E."/>
            <person name="Goraichik I."/>
            <person name="Dimitrov K.M."/>
            <person name="Suarez D.L."/>
            <person name="Swayne D.E."/>
        </authorList>
    </citation>
    <scope>NUCLEOTIDE SEQUENCE [LARGE SCALE GENOMIC DNA]</scope>
    <source>
        <strain evidence="15 16">CECT 7751</strain>
    </source>
</reference>
<evidence type="ECO:0000256" key="9">
    <source>
        <dbReference type="ARBA" id="ARBA00023004"/>
    </source>
</evidence>
<evidence type="ECO:0000256" key="1">
    <source>
        <dbReference type="ARBA" id="ARBA00004429"/>
    </source>
</evidence>
<evidence type="ECO:0000256" key="6">
    <source>
        <dbReference type="ARBA" id="ARBA00022723"/>
    </source>
</evidence>
<dbReference type="CDD" id="cd03512">
    <property type="entry name" value="Alkane-hydroxylase"/>
    <property type="match status" value="1"/>
</dbReference>
<keyword evidence="8 15" id="KW-0560">Oxidoreductase</keyword>
<feature type="transmembrane region" description="Helical" evidence="13">
    <location>
        <begin position="202"/>
        <end position="221"/>
    </location>
</feature>
<evidence type="ECO:0000256" key="7">
    <source>
        <dbReference type="ARBA" id="ARBA00022989"/>
    </source>
</evidence>
<keyword evidence="11 13" id="KW-0472">Membrane</keyword>
<keyword evidence="6" id="KW-0479">Metal-binding</keyword>
<evidence type="ECO:0000256" key="8">
    <source>
        <dbReference type="ARBA" id="ARBA00023002"/>
    </source>
</evidence>
<accession>A0A1X6YZN5</accession>
<keyword evidence="7 13" id="KW-1133">Transmembrane helix</keyword>
<keyword evidence="9" id="KW-0408">Iron</keyword>
<evidence type="ECO:0000256" key="13">
    <source>
        <dbReference type="SAM" id="Phobius"/>
    </source>
</evidence>
<dbReference type="GO" id="GO:0006629">
    <property type="term" value="P:lipid metabolic process"/>
    <property type="evidence" value="ECO:0007669"/>
    <property type="project" value="InterPro"/>
</dbReference>
<dbReference type="Pfam" id="PF00487">
    <property type="entry name" value="FA_desaturase"/>
    <property type="match status" value="1"/>
</dbReference>
<keyword evidence="5 13" id="KW-0812">Transmembrane</keyword>
<evidence type="ECO:0000259" key="14">
    <source>
        <dbReference type="Pfam" id="PF00487"/>
    </source>
</evidence>
<keyword evidence="10 15" id="KW-0503">Monooxygenase</keyword>
<comment type="subcellular location">
    <subcellularLocation>
        <location evidence="1">Cell inner membrane</location>
        <topology evidence="1">Multi-pass membrane protein</topology>
    </subcellularLocation>
</comment>
<evidence type="ECO:0000256" key="3">
    <source>
        <dbReference type="ARBA" id="ARBA00022475"/>
    </source>
</evidence>
<evidence type="ECO:0000256" key="2">
    <source>
        <dbReference type="ARBA" id="ARBA00010823"/>
    </source>
</evidence>
<feature type="transmembrane region" description="Helical" evidence="13">
    <location>
        <begin position="56"/>
        <end position="82"/>
    </location>
</feature>
<gene>
    <name evidence="15" type="primary">alkB1</name>
    <name evidence="15" type="ORF">PSM7751_01536</name>
</gene>